<evidence type="ECO:0000313" key="2">
    <source>
        <dbReference type="Proteomes" id="UP001218218"/>
    </source>
</evidence>
<dbReference type="InterPro" id="IPR011990">
    <property type="entry name" value="TPR-like_helical_dom_sf"/>
</dbReference>
<name>A0AAD7EVJ9_9AGAR</name>
<dbReference type="SUPFAM" id="SSF48452">
    <property type="entry name" value="TPR-like"/>
    <property type="match status" value="2"/>
</dbReference>
<keyword evidence="2" id="KW-1185">Reference proteome</keyword>
<evidence type="ECO:0000313" key="1">
    <source>
        <dbReference type="EMBL" id="KAJ7351487.1"/>
    </source>
</evidence>
<accession>A0AAD7EVJ9</accession>
<dbReference type="Gene3D" id="1.25.40.10">
    <property type="entry name" value="Tetratricopeptide repeat domain"/>
    <property type="match status" value="2"/>
</dbReference>
<keyword evidence="1" id="KW-0378">Hydrolase</keyword>
<gene>
    <name evidence="1" type="ORF">DFH08DRAFT_993040</name>
</gene>
<dbReference type="PANTHER" id="PTHR46082">
    <property type="entry name" value="ATP/GTP-BINDING PROTEIN-RELATED"/>
    <property type="match status" value="1"/>
</dbReference>
<sequence length="707" mass="79687">MFRGRHDILSKMRRFFTTKKGKQHIYVLYGLGGAGKTQIAYKFINDSSSFFSDIFLIDASSSDKIYAGLKKIALMKKIGDSPEQALEWLTSKHEEWLLFFDNADNPDINLTQFLPQCDHGNMIITTQNHGLRSYGSNSAVSDLAKADAVALLLKSAQQKNSPRNQQIATEIVKALGYHALAIVQAGAFTLKSTVFDSYLDLYSKNWAELLSKKPAQSPENHSWAVYTTWKMSFDRLQPPAAMFLQLCSFIHNKGISEQIFRDASMYNFAASGPSKEELQMPLKFLSCFLGPSGEWESLRFVDITNDIRAYSLIDFDDNKKMFTIHPMVHAWSRTMIKNPVLYQAAAESILGMAISGIQKGNVLACLRLLPHVESFQLVATEGIANFGAQYGRIFFETGNYEKAEKLQFTVLEQRKLLGDGHPDTLAAMEDLALTYSMLQKFRKAEELEVAVLEKRKQLLGDTHPDTLCALSALASTYFNLQDFKKAEELEVVVLEKRNQFLGTNHIDTLYSMGRLAGTYSCLQELKKARDMGVAVWEKRTQLFDDNHPDTLVVMANLGQTLSVLQEFKKAAEFQIDVLRKREQLLGENHPDTLRAMGNLASTYRQSAELNKAEELEVVVLERRKKFLGENHPDTLVTMGNLASTYSKLGAFKKAEGLAIVVLEKRQQLNGDNHPYTLLAVKNLASYRKLGKVKEAENLKKLMEQKAN</sequence>
<dbReference type="Pfam" id="PF13424">
    <property type="entry name" value="TPR_12"/>
    <property type="match status" value="1"/>
</dbReference>
<dbReference type="SUPFAM" id="SSF52540">
    <property type="entry name" value="P-loop containing nucleoside triphosphate hydrolases"/>
    <property type="match status" value="1"/>
</dbReference>
<dbReference type="GO" id="GO:0016787">
    <property type="term" value="F:hydrolase activity"/>
    <property type="evidence" value="ECO:0007669"/>
    <property type="project" value="UniProtKB-KW"/>
</dbReference>
<proteinExistence type="predicted"/>
<dbReference type="Pfam" id="PF13374">
    <property type="entry name" value="TPR_10"/>
    <property type="match status" value="5"/>
</dbReference>
<reference evidence="1" key="1">
    <citation type="submission" date="2023-03" db="EMBL/GenBank/DDBJ databases">
        <title>Massive genome expansion in bonnet fungi (Mycena s.s.) driven by repeated elements and novel gene families across ecological guilds.</title>
        <authorList>
            <consortium name="Lawrence Berkeley National Laboratory"/>
            <person name="Harder C.B."/>
            <person name="Miyauchi S."/>
            <person name="Viragh M."/>
            <person name="Kuo A."/>
            <person name="Thoen E."/>
            <person name="Andreopoulos B."/>
            <person name="Lu D."/>
            <person name="Skrede I."/>
            <person name="Drula E."/>
            <person name="Henrissat B."/>
            <person name="Morin E."/>
            <person name="Kohler A."/>
            <person name="Barry K."/>
            <person name="LaButti K."/>
            <person name="Morin E."/>
            <person name="Salamov A."/>
            <person name="Lipzen A."/>
            <person name="Mereny Z."/>
            <person name="Hegedus B."/>
            <person name="Baldrian P."/>
            <person name="Stursova M."/>
            <person name="Weitz H."/>
            <person name="Taylor A."/>
            <person name="Grigoriev I.V."/>
            <person name="Nagy L.G."/>
            <person name="Martin F."/>
            <person name="Kauserud H."/>
        </authorList>
    </citation>
    <scope>NUCLEOTIDE SEQUENCE</scope>
    <source>
        <strain evidence="1">CBHHK002</strain>
    </source>
</reference>
<dbReference type="InterPro" id="IPR053137">
    <property type="entry name" value="NLR-like"/>
</dbReference>
<dbReference type="EMBL" id="JARIHO010000013">
    <property type="protein sequence ID" value="KAJ7351487.1"/>
    <property type="molecule type" value="Genomic_DNA"/>
</dbReference>
<dbReference type="Gene3D" id="3.40.50.300">
    <property type="entry name" value="P-loop containing nucleotide triphosphate hydrolases"/>
    <property type="match status" value="1"/>
</dbReference>
<dbReference type="InterPro" id="IPR027417">
    <property type="entry name" value="P-loop_NTPase"/>
</dbReference>
<comment type="caution">
    <text evidence="1">The sequence shown here is derived from an EMBL/GenBank/DDBJ whole genome shotgun (WGS) entry which is preliminary data.</text>
</comment>
<dbReference type="PANTHER" id="PTHR46082:SF11">
    <property type="entry name" value="AAA+ ATPASE DOMAIN-CONTAINING PROTEIN-RELATED"/>
    <property type="match status" value="1"/>
</dbReference>
<organism evidence="1 2">
    <name type="scientific">Mycena albidolilacea</name>
    <dbReference type="NCBI Taxonomy" id="1033008"/>
    <lineage>
        <taxon>Eukaryota</taxon>
        <taxon>Fungi</taxon>
        <taxon>Dikarya</taxon>
        <taxon>Basidiomycota</taxon>
        <taxon>Agaricomycotina</taxon>
        <taxon>Agaricomycetes</taxon>
        <taxon>Agaricomycetidae</taxon>
        <taxon>Agaricales</taxon>
        <taxon>Marasmiineae</taxon>
        <taxon>Mycenaceae</taxon>
        <taxon>Mycena</taxon>
    </lineage>
</organism>
<protein>
    <submittedName>
        <fullName evidence="1">P-loop containing nucleoside triphosphate hydrolase protein</fullName>
    </submittedName>
</protein>
<dbReference type="Proteomes" id="UP001218218">
    <property type="component" value="Unassembled WGS sequence"/>
</dbReference>
<dbReference type="AlphaFoldDB" id="A0AAD7EVJ9"/>